<proteinExistence type="predicted"/>
<dbReference type="PANTHER" id="PTHR10010">
    <property type="entry name" value="SOLUTE CARRIER FAMILY 34 SODIUM PHOSPHATE , MEMBER 2-RELATED"/>
    <property type="match status" value="1"/>
</dbReference>
<dbReference type="AlphaFoldDB" id="A0A1E8CJJ4"/>
<reference evidence="8" key="1">
    <citation type="submission" date="2016-07" db="EMBL/GenBank/DDBJ databases">
        <authorList>
            <person name="Florea S."/>
            <person name="Webb J.S."/>
            <person name="Jaromczyk J."/>
            <person name="Schardl C.L."/>
        </authorList>
    </citation>
    <scope>NUCLEOTIDE SEQUENCE [LARGE SCALE GENOMIC DNA]</scope>
    <source>
        <strain evidence="8">KCTC 42131</strain>
    </source>
</reference>
<organism evidence="7 8">
    <name type="scientific">Pseudohongiella acticola</name>
    <dbReference type="NCBI Taxonomy" id="1524254"/>
    <lineage>
        <taxon>Bacteria</taxon>
        <taxon>Pseudomonadati</taxon>
        <taxon>Pseudomonadota</taxon>
        <taxon>Gammaproteobacteria</taxon>
        <taxon>Pseudomonadales</taxon>
        <taxon>Pseudohongiellaceae</taxon>
        <taxon>Pseudohongiella</taxon>
    </lineage>
</organism>
<evidence type="ECO:0000256" key="4">
    <source>
        <dbReference type="ARBA" id="ARBA00022989"/>
    </source>
</evidence>
<dbReference type="Gene3D" id="1.20.58.220">
    <property type="entry name" value="Phosphate transport system protein phou homolog 2, domain 2"/>
    <property type="match status" value="1"/>
</dbReference>
<keyword evidence="8" id="KW-1185">Reference proteome</keyword>
<feature type="transmembrane region" description="Helical" evidence="6">
    <location>
        <begin position="207"/>
        <end position="231"/>
    </location>
</feature>
<keyword evidence="5 6" id="KW-0472">Membrane</keyword>
<dbReference type="GO" id="GO:0005886">
    <property type="term" value="C:plasma membrane"/>
    <property type="evidence" value="ECO:0007669"/>
    <property type="project" value="UniProtKB-SubCell"/>
</dbReference>
<keyword evidence="2" id="KW-1003">Cell membrane</keyword>
<keyword evidence="4 6" id="KW-1133">Transmembrane helix</keyword>
<dbReference type="SUPFAM" id="SSF109755">
    <property type="entry name" value="PhoU-like"/>
    <property type="match status" value="1"/>
</dbReference>
<feature type="transmembrane region" description="Helical" evidence="6">
    <location>
        <begin position="56"/>
        <end position="75"/>
    </location>
</feature>
<comment type="subcellular location">
    <subcellularLocation>
        <location evidence="1">Cell membrane</location>
        <topology evidence="1">Multi-pass membrane protein</topology>
    </subcellularLocation>
</comment>
<evidence type="ECO:0008006" key="9">
    <source>
        <dbReference type="Google" id="ProtNLM"/>
    </source>
</evidence>
<feature type="transmembrane region" description="Helical" evidence="6">
    <location>
        <begin position="146"/>
        <end position="165"/>
    </location>
</feature>
<dbReference type="InterPro" id="IPR038078">
    <property type="entry name" value="PhoU-like_sf"/>
</dbReference>
<feature type="transmembrane region" description="Helical" evidence="6">
    <location>
        <begin position="177"/>
        <end position="201"/>
    </location>
</feature>
<comment type="caution">
    <text evidence="7">The sequence shown here is derived from an EMBL/GenBank/DDBJ whole genome shotgun (WGS) entry which is preliminary data.</text>
</comment>
<name>A0A1E8CJJ4_9GAMM</name>
<dbReference type="Pfam" id="PF02690">
    <property type="entry name" value="Na_Pi_cotrans"/>
    <property type="match status" value="2"/>
</dbReference>
<dbReference type="Proteomes" id="UP000175669">
    <property type="component" value="Unassembled WGS sequence"/>
</dbReference>
<sequence length="564" mass="62112">MAAGFIDFAPMDYFEISYTAIGGLGIFFLGLKYLSESLQSSGKEAIRGILASLTRNRVLAVLAGIGITVFVQSSSISTVMTVSLVNAGLMELKQAIGVILGANIGTTVTGWIISFKVGKFGLLFIGLGIYPMVAAQRTWLNTLGKALVALGLIFTGLEFMSGAFVPLRTDENFISYLYLFDAQSLGSLLACIALACFLTVIVQSSSAMLGITITLAATGVINFDTAVALIIGENIGTTITAQLAAIGANTSAVRAARAHAIFNILGAALFVAVFPWYVDFIDFVVAGEANLQAEDGSRPNIGWHIAVAHTMFNVLNVLFWIPLIGFLTKTVIWLVPQKEEKEVHKLRYLGNRTTMAPEVALQQAGLEMDNMVDITREMFEVTREYVTSPKHKKKLFDRINHLEDITDNIEEEMINFITIVLTGSVSRGQSSRSYGLMRMADEIESIADALQSFSIYRSRLFKRNEEISPEAWADILTFFDEVAAYFDRLTKARERDADASEFRALITESKAIRKMGKEMRERHLDRLRTGDCQAVTAQTYSDMFMSLQHIKNHTVNYVEAHAGL</sequence>
<dbReference type="PANTHER" id="PTHR10010:SF46">
    <property type="entry name" value="SODIUM-DEPENDENT PHOSPHATE TRANSPORT PROTEIN 2B"/>
    <property type="match status" value="1"/>
</dbReference>
<dbReference type="GO" id="GO:0044341">
    <property type="term" value="P:sodium-dependent phosphate transport"/>
    <property type="evidence" value="ECO:0007669"/>
    <property type="project" value="InterPro"/>
</dbReference>
<gene>
    <name evidence="7" type="ORF">PHACT_04835</name>
</gene>
<evidence type="ECO:0000256" key="1">
    <source>
        <dbReference type="ARBA" id="ARBA00004651"/>
    </source>
</evidence>
<dbReference type="InterPro" id="IPR003841">
    <property type="entry name" value="Na/Pi_transpt"/>
</dbReference>
<evidence type="ECO:0000256" key="2">
    <source>
        <dbReference type="ARBA" id="ARBA00022475"/>
    </source>
</evidence>
<feature type="transmembrane region" description="Helical" evidence="6">
    <location>
        <begin position="260"/>
        <end position="278"/>
    </location>
</feature>
<evidence type="ECO:0000256" key="3">
    <source>
        <dbReference type="ARBA" id="ARBA00022692"/>
    </source>
</evidence>
<evidence type="ECO:0000256" key="6">
    <source>
        <dbReference type="SAM" id="Phobius"/>
    </source>
</evidence>
<evidence type="ECO:0000313" key="7">
    <source>
        <dbReference type="EMBL" id="OFE12544.1"/>
    </source>
</evidence>
<feature type="transmembrane region" description="Helical" evidence="6">
    <location>
        <begin position="16"/>
        <end position="35"/>
    </location>
</feature>
<accession>A0A1E8CJJ4</accession>
<dbReference type="OrthoDB" id="9763003at2"/>
<dbReference type="NCBIfam" id="NF037997">
    <property type="entry name" value="Na_Pi_symport"/>
    <property type="match status" value="1"/>
</dbReference>
<evidence type="ECO:0000313" key="8">
    <source>
        <dbReference type="Proteomes" id="UP000175669"/>
    </source>
</evidence>
<evidence type="ECO:0000256" key="5">
    <source>
        <dbReference type="ARBA" id="ARBA00023136"/>
    </source>
</evidence>
<dbReference type="EMBL" id="MASR01000001">
    <property type="protein sequence ID" value="OFE12544.1"/>
    <property type="molecule type" value="Genomic_DNA"/>
</dbReference>
<dbReference type="STRING" id="1524254.PHACT_04835"/>
<dbReference type="GO" id="GO:0005436">
    <property type="term" value="F:sodium:phosphate symporter activity"/>
    <property type="evidence" value="ECO:0007669"/>
    <property type="project" value="InterPro"/>
</dbReference>
<keyword evidence="3 6" id="KW-0812">Transmembrane</keyword>
<protein>
    <recommendedName>
        <fullName evidence="9">PhoU domain-containing protein</fullName>
    </recommendedName>
</protein>